<keyword evidence="3" id="KW-0732">Signal</keyword>
<proteinExistence type="inferred from homology"/>
<name>A0A1I6L0S1_9BACT</name>
<keyword evidence="5" id="KW-1185">Reference proteome</keyword>
<dbReference type="EMBL" id="FOZL01000001">
    <property type="protein sequence ID" value="SFR97054.1"/>
    <property type="molecule type" value="Genomic_DNA"/>
</dbReference>
<evidence type="ECO:0000313" key="4">
    <source>
        <dbReference type="EMBL" id="SFR97054.1"/>
    </source>
</evidence>
<dbReference type="AlphaFoldDB" id="A0A1I6L0S1"/>
<comment type="similarity">
    <text evidence="1">Belongs to the outer membrane factor (OMF) (TC 1.B.17) family.</text>
</comment>
<protein>
    <submittedName>
        <fullName evidence="4">Outer membrane protein, cobalt-zinc-cadmium efflux system</fullName>
    </submittedName>
</protein>
<feature type="chain" id="PRO_5011561756" evidence="3">
    <location>
        <begin position="23"/>
        <end position="444"/>
    </location>
</feature>
<dbReference type="InterPro" id="IPR010131">
    <property type="entry name" value="MdtP/NodT-like"/>
</dbReference>
<dbReference type="PANTHER" id="PTHR30203">
    <property type="entry name" value="OUTER MEMBRANE CATION EFFLUX PROTEIN"/>
    <property type="match status" value="1"/>
</dbReference>
<dbReference type="GO" id="GO:0015562">
    <property type="term" value="F:efflux transmembrane transporter activity"/>
    <property type="evidence" value="ECO:0007669"/>
    <property type="project" value="InterPro"/>
</dbReference>
<accession>A0A1I6L0S1</accession>
<dbReference type="SUPFAM" id="SSF56954">
    <property type="entry name" value="Outer membrane efflux proteins (OEP)"/>
    <property type="match status" value="1"/>
</dbReference>
<dbReference type="PANTHER" id="PTHR30203:SF24">
    <property type="entry name" value="BLR4935 PROTEIN"/>
    <property type="match status" value="1"/>
</dbReference>
<sequence>MRFQIVSPALLLLLTATLPAQTAPAAAPTAAPQATPYPYATTPGPDPRKPPMSRPGAYTMQQIVTMAEAKNPTLLAAQANLRAVKAQETQAAVRVNPVFTLSGTNVTLPAEGASNPYSYSAQVSRLFERGDKRHWRVDAAQATTQQTQAQLEDTVRQTILTIKQAFTKMLVAKVALELANASLKDYRHEVEISLDRYKAGDLGKLDYERLDLQLASFESDAANDEIALLQASDQLQTLIGIETPSDQFDIAGDIVPPPIVSTRTDLIQQAILHRPDYAAARAAVSAATANVRLAVANGTTDPTLEGEYDRSGTYSSAGFSVSIPLRLFDRNQGNKATAKYQADASRFTETAARNQVVSDVDQAWVGYTRAKALSLRYSDHYLDESRDVLDIARFSFEHGGLALIDYLDALRDARSSTNDAVNAFANTWNAIHQLSAASATELTP</sequence>
<feature type="signal peptide" evidence="3">
    <location>
        <begin position="1"/>
        <end position="22"/>
    </location>
</feature>
<feature type="compositionally biased region" description="Low complexity" evidence="2">
    <location>
        <begin position="26"/>
        <end position="43"/>
    </location>
</feature>
<organism evidence="4 5">
    <name type="scientific">Granulicella pectinivorans</name>
    <dbReference type="NCBI Taxonomy" id="474950"/>
    <lineage>
        <taxon>Bacteria</taxon>
        <taxon>Pseudomonadati</taxon>
        <taxon>Acidobacteriota</taxon>
        <taxon>Terriglobia</taxon>
        <taxon>Terriglobales</taxon>
        <taxon>Acidobacteriaceae</taxon>
        <taxon>Granulicella</taxon>
    </lineage>
</organism>
<feature type="region of interest" description="Disordered" evidence="2">
    <location>
        <begin position="26"/>
        <end position="56"/>
    </location>
</feature>
<reference evidence="4 5" key="1">
    <citation type="submission" date="2016-10" db="EMBL/GenBank/DDBJ databases">
        <authorList>
            <person name="de Groot N.N."/>
        </authorList>
    </citation>
    <scope>NUCLEOTIDE SEQUENCE [LARGE SCALE GENOMIC DNA]</scope>
    <source>
        <strain evidence="4 5">DSM 21001</strain>
    </source>
</reference>
<dbReference type="Gene3D" id="1.20.1600.10">
    <property type="entry name" value="Outer membrane efflux proteins (OEP)"/>
    <property type="match status" value="1"/>
</dbReference>
<dbReference type="RefSeq" id="WP_089835588.1">
    <property type="nucleotide sequence ID" value="NZ_FOZL01000001.1"/>
</dbReference>
<gene>
    <name evidence="4" type="ORF">SAMN05421771_0082</name>
</gene>
<dbReference type="STRING" id="474950.SAMN05421771_0082"/>
<dbReference type="Proteomes" id="UP000199024">
    <property type="component" value="Unassembled WGS sequence"/>
</dbReference>
<dbReference type="Pfam" id="PF02321">
    <property type="entry name" value="OEP"/>
    <property type="match status" value="2"/>
</dbReference>
<evidence type="ECO:0000256" key="2">
    <source>
        <dbReference type="SAM" id="MobiDB-lite"/>
    </source>
</evidence>
<evidence type="ECO:0000256" key="3">
    <source>
        <dbReference type="SAM" id="SignalP"/>
    </source>
</evidence>
<dbReference type="InterPro" id="IPR003423">
    <property type="entry name" value="OMP_efflux"/>
</dbReference>
<evidence type="ECO:0000313" key="5">
    <source>
        <dbReference type="Proteomes" id="UP000199024"/>
    </source>
</evidence>
<evidence type="ECO:0000256" key="1">
    <source>
        <dbReference type="ARBA" id="ARBA00007613"/>
    </source>
</evidence>
<dbReference type="OrthoDB" id="9791261at2"/>